<keyword evidence="3 4" id="KW-0687">Ribonucleoprotein</keyword>
<dbReference type="InterPro" id="IPR000456">
    <property type="entry name" value="Ribosomal_bL17"/>
</dbReference>
<sequence>MRHRVKINKLSRYASHRKALLKNLAREVFEHGSIITTTAKAKAVRPLVEKILTKAKEAKTTDNKDRSVALRRQINRYFNDRRFTNKVVDEIAPAFENRNSGYTRILKIGFRRGDAAELSLLQLVENIEKKEEKTEEKTEK</sequence>
<dbReference type="HAMAP" id="MF_01368">
    <property type="entry name" value="Ribosomal_bL17"/>
    <property type="match status" value="1"/>
</dbReference>
<dbReference type="SUPFAM" id="SSF64263">
    <property type="entry name" value="Prokaryotic ribosomal protein L17"/>
    <property type="match status" value="1"/>
</dbReference>
<dbReference type="PANTHER" id="PTHR14413:SF16">
    <property type="entry name" value="LARGE RIBOSOMAL SUBUNIT PROTEIN BL17M"/>
    <property type="match status" value="1"/>
</dbReference>
<dbReference type="Pfam" id="PF01196">
    <property type="entry name" value="Ribosomal_L17"/>
    <property type="match status" value="1"/>
</dbReference>
<evidence type="ECO:0000313" key="6">
    <source>
        <dbReference type="EMBL" id="SHE72993.1"/>
    </source>
</evidence>
<comment type="subunit">
    <text evidence="4">Part of the 50S ribosomal subunit. Contacts protein L32.</text>
</comment>
<keyword evidence="2 4" id="KW-0689">Ribosomal protein</keyword>
<dbReference type="STRING" id="1122195.SAMN02745164_01014"/>
<dbReference type="InterPro" id="IPR036373">
    <property type="entry name" value="Ribosomal_bL17_sf"/>
</dbReference>
<keyword evidence="7" id="KW-1185">Reference proteome</keyword>
<comment type="similarity">
    <text evidence="1 4 5">Belongs to the bacterial ribosomal protein bL17 family.</text>
</comment>
<dbReference type="PROSITE" id="PS01167">
    <property type="entry name" value="RIBOSOMAL_L17"/>
    <property type="match status" value="1"/>
</dbReference>
<reference evidence="6" key="1">
    <citation type="submission" date="2016-11" db="EMBL/GenBank/DDBJ databases">
        <authorList>
            <person name="Varghese N."/>
            <person name="Submissions S."/>
        </authorList>
    </citation>
    <scope>NUCLEOTIDE SEQUENCE [LARGE SCALE GENOMIC DNA]</scope>
    <source>
        <strain evidence="6">DSM 16785</strain>
    </source>
</reference>
<comment type="caution">
    <text evidence="6">The sequence shown here is derived from an EMBL/GenBank/DDBJ whole genome shotgun (WGS) entry which is preliminary data.</text>
</comment>
<organism evidence="6 7">
    <name type="scientific">Marinitoga hydrogenitolerans (strain DSM 16785 / JCM 12826 / AT1271)</name>
    <dbReference type="NCBI Taxonomy" id="1122195"/>
    <lineage>
        <taxon>Bacteria</taxon>
        <taxon>Thermotogati</taxon>
        <taxon>Thermotogota</taxon>
        <taxon>Thermotogae</taxon>
        <taxon>Petrotogales</taxon>
        <taxon>Petrotogaceae</taxon>
        <taxon>Marinitoga</taxon>
    </lineage>
</organism>
<dbReference type="Proteomes" id="UP000184334">
    <property type="component" value="Unassembled WGS sequence"/>
</dbReference>
<evidence type="ECO:0000313" key="7">
    <source>
        <dbReference type="Proteomes" id="UP000184334"/>
    </source>
</evidence>
<evidence type="ECO:0000256" key="3">
    <source>
        <dbReference type="ARBA" id="ARBA00023274"/>
    </source>
</evidence>
<dbReference type="Gene3D" id="3.90.1030.10">
    <property type="entry name" value="Ribosomal protein L17"/>
    <property type="match status" value="1"/>
</dbReference>
<evidence type="ECO:0000256" key="4">
    <source>
        <dbReference type="HAMAP-Rule" id="MF_01368"/>
    </source>
</evidence>
<gene>
    <name evidence="4" type="primary">rplQ</name>
    <name evidence="6" type="ORF">SAMN02745164_01014</name>
</gene>
<dbReference type="AlphaFoldDB" id="A0A1M4VVV4"/>
<dbReference type="RefSeq" id="WP_072864116.1">
    <property type="nucleotide sequence ID" value="NZ_FQUI01000013.1"/>
</dbReference>
<dbReference type="GO" id="GO:0006412">
    <property type="term" value="P:translation"/>
    <property type="evidence" value="ECO:0007669"/>
    <property type="project" value="UniProtKB-UniRule"/>
</dbReference>
<dbReference type="PANTHER" id="PTHR14413">
    <property type="entry name" value="RIBOSOMAL PROTEIN L17"/>
    <property type="match status" value="1"/>
</dbReference>
<dbReference type="NCBIfam" id="TIGR00059">
    <property type="entry name" value="L17"/>
    <property type="match status" value="1"/>
</dbReference>
<dbReference type="InterPro" id="IPR047859">
    <property type="entry name" value="Ribosomal_bL17_CS"/>
</dbReference>
<evidence type="ECO:0000256" key="2">
    <source>
        <dbReference type="ARBA" id="ARBA00022980"/>
    </source>
</evidence>
<proteinExistence type="inferred from homology"/>
<dbReference type="EMBL" id="FQUI01000013">
    <property type="protein sequence ID" value="SHE72993.1"/>
    <property type="molecule type" value="Genomic_DNA"/>
</dbReference>
<evidence type="ECO:0000256" key="1">
    <source>
        <dbReference type="ARBA" id="ARBA00008777"/>
    </source>
</evidence>
<evidence type="ECO:0000256" key="5">
    <source>
        <dbReference type="RuleBase" id="RU000660"/>
    </source>
</evidence>
<dbReference type="GO" id="GO:0003735">
    <property type="term" value="F:structural constituent of ribosome"/>
    <property type="evidence" value="ECO:0007669"/>
    <property type="project" value="InterPro"/>
</dbReference>
<dbReference type="OrthoDB" id="9809073at2"/>
<accession>A0A1M4VVV4</accession>
<protein>
    <recommendedName>
        <fullName evidence="4">Large ribosomal subunit protein bL17</fullName>
    </recommendedName>
</protein>
<dbReference type="GO" id="GO:0022625">
    <property type="term" value="C:cytosolic large ribosomal subunit"/>
    <property type="evidence" value="ECO:0007669"/>
    <property type="project" value="TreeGrafter"/>
</dbReference>
<name>A0A1M4VVV4_MARH1</name>